<name>A0ABU7IYT4_9FLAO</name>
<dbReference type="Pfam" id="PF12969">
    <property type="entry name" value="DUF3857"/>
    <property type="match status" value="1"/>
</dbReference>
<evidence type="ECO:0000259" key="1">
    <source>
        <dbReference type="Pfam" id="PF01841"/>
    </source>
</evidence>
<dbReference type="Pfam" id="PF01841">
    <property type="entry name" value="Transglut_core"/>
    <property type="match status" value="1"/>
</dbReference>
<protein>
    <submittedName>
        <fullName evidence="3">DUF3857 domain-containing protein</fullName>
    </submittedName>
</protein>
<dbReference type="InterPro" id="IPR038765">
    <property type="entry name" value="Papain-like_cys_pep_sf"/>
</dbReference>
<dbReference type="Proteomes" id="UP001356308">
    <property type="component" value="Unassembled WGS sequence"/>
</dbReference>
<evidence type="ECO:0000313" key="3">
    <source>
        <dbReference type="EMBL" id="MEE1978152.1"/>
    </source>
</evidence>
<dbReference type="Gene3D" id="2.60.40.3140">
    <property type="match status" value="1"/>
</dbReference>
<gene>
    <name evidence="3" type="ORF">V1I91_18890</name>
</gene>
<evidence type="ECO:0000313" key="4">
    <source>
        <dbReference type="Proteomes" id="UP001356308"/>
    </source>
</evidence>
<keyword evidence="4" id="KW-1185">Reference proteome</keyword>
<dbReference type="InterPro" id="IPR024618">
    <property type="entry name" value="DUF3857"/>
</dbReference>
<reference evidence="3 4" key="1">
    <citation type="submission" date="2024-01" db="EMBL/GenBank/DDBJ databases">
        <title>Maribacter spp. originated from different algae showed divergent polysaccharides utilization ability.</title>
        <authorList>
            <person name="Wang H."/>
            <person name="Wu Y."/>
        </authorList>
    </citation>
    <scope>NUCLEOTIDE SEQUENCE [LARGE SCALE GENOMIC DNA]</scope>
    <source>
        <strain evidence="3 4">PR1</strain>
    </source>
</reference>
<dbReference type="Gene3D" id="3.10.620.30">
    <property type="match status" value="1"/>
</dbReference>
<accession>A0ABU7IYT4</accession>
<evidence type="ECO:0000259" key="2">
    <source>
        <dbReference type="Pfam" id="PF12969"/>
    </source>
</evidence>
<dbReference type="InterPro" id="IPR002931">
    <property type="entry name" value="Transglutaminase-like"/>
</dbReference>
<proteinExistence type="predicted"/>
<feature type="domain" description="Transglutaminase-like" evidence="1">
    <location>
        <begin position="275"/>
        <end position="350"/>
    </location>
</feature>
<sequence length="635" mass="73160">MQLTFRIFFLFLCLTGTAQNQKYQSLLLDSSLSDNANAIVRIDEMNIHLSSYNEMSYEVNQVVTILNSKGNSFGVNRVGYDKEKKIKDLEVYIYDNLGNEIDHIKKRDFEDVSVNDGISLYNDDRMLVNRYTPVSYPCTIALHYTIETSDTGFFPQWYFVSDYNVSVEESRYTINYSDYGIKPQIKEYNLEEIQVSKKESEGIITYEAADIKAYRPEQMAPSFSKIIPRLRVQLKQFSLKGETAEFNDWKDFGLWVNNSLLKDRSNLNAETTSKVKSLVSGVSDTLERAKIIYKYVQDNTRYISVQIGIGGWKPISALDVDKVKYGDCKGLSNYTRALLKAAGVESYYTVIQAGNGKIDFEQDFAGLQGNHAILTIPYKNEYYWIDCTSQVHPFGFLGDFTDDRKALVVKPEGGELIKTASYLNEQNFQGINGEYILDPVGNILGFVKISTKGVQYDNRFGLEKESPEDVVKYYQNTWNNINNLKLDDYSFENDKDQVLFTETVTFKASNYASISGNRILFSVNAFNNNSFVPNRYRNRKFPFEITRGYLDEDTLLIKLPDGYKIEAVPEAFNEENEFGHYKVSFEPKEEGHSIVYKRSLFIKNGFYPKEKYGDYREFRKMTAKMDNSQIVLVKK</sequence>
<feature type="domain" description="DUF3857" evidence="2">
    <location>
        <begin position="54"/>
        <end position="214"/>
    </location>
</feature>
<dbReference type="RefSeq" id="WP_272652828.1">
    <property type="nucleotide sequence ID" value="NZ_JAZDDG010000010.1"/>
</dbReference>
<dbReference type="EMBL" id="JAZDDG010000010">
    <property type="protein sequence ID" value="MEE1978152.1"/>
    <property type="molecule type" value="Genomic_DNA"/>
</dbReference>
<organism evidence="3 4">
    <name type="scientific">Maribacter cobaltidurans</name>
    <dbReference type="NCBI Taxonomy" id="1178778"/>
    <lineage>
        <taxon>Bacteria</taxon>
        <taxon>Pseudomonadati</taxon>
        <taxon>Bacteroidota</taxon>
        <taxon>Flavobacteriia</taxon>
        <taxon>Flavobacteriales</taxon>
        <taxon>Flavobacteriaceae</taxon>
        <taxon>Maribacter</taxon>
    </lineage>
</organism>
<comment type="caution">
    <text evidence="3">The sequence shown here is derived from an EMBL/GenBank/DDBJ whole genome shotgun (WGS) entry which is preliminary data.</text>
</comment>
<dbReference type="SUPFAM" id="SSF54001">
    <property type="entry name" value="Cysteine proteinases"/>
    <property type="match status" value="1"/>
</dbReference>
<dbReference type="Gene3D" id="2.60.120.1130">
    <property type="match status" value="1"/>
</dbReference>